<sequence>MPQRYLHFINQEGLHCHLVRQHDVQHLHSFAGGEEGVQGFEDWLQETRDGLHTLLADVADEGFHLENIPHVVGPDRRALITRKLTQHFFGSPYSAALSLGRDKNGRRDERLLFTAITRPALVEPWLAALRRAEAAVTALYSVPLLTEKLVRRVFPDSPRGLILLLSDSGIRQIYFEQGKLRFSRLAQAPEGPFSRWGLDCLREAQKTYQYLNAQRWLPRGTALPVRIVLSARDAEPLLAELAGTTQPVDNLQFQAASLEALAHKLRIPLRHRHSDSREVIMQLAMRETTSVQLAPPQERRFYRIWQARFAILVAGVVVLAASSVLSLKWALDTRTERAEAESQRSQTMLQDARYKQLLTSLPQMPTSLDALRSTVDGIEQLSVRVVDPRMALQHLSKTLDAFPDITLDGLEWQEADWRDDARNTPSSSAPMTRQTLIASASLDAASASDPRATISRIQAFANALRQQSRGDVVLVQQPFDTESDKTLRSEAQNAGKRPAFRLQLTLPGAKP</sequence>
<dbReference type="RefSeq" id="WP_327599993.1">
    <property type="nucleotide sequence ID" value="NZ_JAYXHS010000003.1"/>
</dbReference>
<name>A0ABU6K5T8_9RHOO</name>
<feature type="transmembrane region" description="Helical" evidence="1">
    <location>
        <begin position="309"/>
        <end position="331"/>
    </location>
</feature>
<keyword evidence="1" id="KW-0472">Membrane</keyword>
<dbReference type="EMBL" id="JAYXHS010000003">
    <property type="protein sequence ID" value="MEC5387012.1"/>
    <property type="molecule type" value="Genomic_DNA"/>
</dbReference>
<protein>
    <submittedName>
        <fullName evidence="2">Uncharacterized protein</fullName>
    </submittedName>
</protein>
<evidence type="ECO:0000313" key="2">
    <source>
        <dbReference type="EMBL" id="MEC5387012.1"/>
    </source>
</evidence>
<proteinExistence type="predicted"/>
<evidence type="ECO:0000256" key="1">
    <source>
        <dbReference type="SAM" id="Phobius"/>
    </source>
</evidence>
<dbReference type="Proteomes" id="UP001331561">
    <property type="component" value="Unassembled WGS sequence"/>
</dbReference>
<keyword evidence="1" id="KW-0812">Transmembrane</keyword>
<accession>A0ABU6K5T8</accession>
<organism evidence="2 3">
    <name type="scientific">Uliginosibacterium silvisoli</name>
    <dbReference type="NCBI Taxonomy" id="3114758"/>
    <lineage>
        <taxon>Bacteria</taxon>
        <taxon>Pseudomonadati</taxon>
        <taxon>Pseudomonadota</taxon>
        <taxon>Betaproteobacteria</taxon>
        <taxon>Rhodocyclales</taxon>
        <taxon>Zoogloeaceae</taxon>
        <taxon>Uliginosibacterium</taxon>
    </lineage>
</organism>
<gene>
    <name evidence="2" type="ORF">VVD49_14865</name>
</gene>
<keyword evidence="3" id="KW-1185">Reference proteome</keyword>
<comment type="caution">
    <text evidence="2">The sequence shown here is derived from an EMBL/GenBank/DDBJ whole genome shotgun (WGS) entry which is preliminary data.</text>
</comment>
<reference evidence="2 3" key="1">
    <citation type="submission" date="2024-01" db="EMBL/GenBank/DDBJ databases">
        <title>Uliginosibacterium soil sp. nov.</title>
        <authorList>
            <person name="Lv Y."/>
        </authorList>
    </citation>
    <scope>NUCLEOTIDE SEQUENCE [LARGE SCALE GENOMIC DNA]</scope>
    <source>
        <strain evidence="2 3">H3</strain>
    </source>
</reference>
<evidence type="ECO:0000313" key="3">
    <source>
        <dbReference type="Proteomes" id="UP001331561"/>
    </source>
</evidence>
<keyword evidence="1" id="KW-1133">Transmembrane helix</keyword>